<organism evidence="1 2">
    <name type="scientific">Chitinimonas lacunae</name>
    <dbReference type="NCBI Taxonomy" id="1963018"/>
    <lineage>
        <taxon>Bacteria</taxon>
        <taxon>Pseudomonadati</taxon>
        <taxon>Pseudomonadota</taxon>
        <taxon>Betaproteobacteria</taxon>
        <taxon>Neisseriales</taxon>
        <taxon>Chitinibacteraceae</taxon>
        <taxon>Chitinimonas</taxon>
    </lineage>
</organism>
<comment type="caution">
    <text evidence="1">The sequence shown here is derived from an EMBL/GenBank/DDBJ whole genome shotgun (WGS) entry which is preliminary data.</text>
</comment>
<proteinExistence type="predicted"/>
<accession>A0ABV8MVS7</accession>
<evidence type="ECO:0000313" key="2">
    <source>
        <dbReference type="Proteomes" id="UP001595791"/>
    </source>
</evidence>
<keyword evidence="2" id="KW-1185">Reference proteome</keyword>
<evidence type="ECO:0000313" key="1">
    <source>
        <dbReference type="EMBL" id="MFC4161874.1"/>
    </source>
</evidence>
<dbReference type="RefSeq" id="WP_378168490.1">
    <property type="nucleotide sequence ID" value="NZ_JBHSBU010000002.1"/>
</dbReference>
<protein>
    <recommendedName>
        <fullName evidence="3">Pre-toxin TG domain-containing protein</fullName>
    </recommendedName>
</protein>
<reference evidence="2" key="1">
    <citation type="journal article" date="2019" name="Int. J. Syst. Evol. Microbiol.">
        <title>The Global Catalogue of Microorganisms (GCM) 10K type strain sequencing project: providing services to taxonomists for standard genome sequencing and annotation.</title>
        <authorList>
            <consortium name="The Broad Institute Genomics Platform"/>
            <consortium name="The Broad Institute Genome Sequencing Center for Infectious Disease"/>
            <person name="Wu L."/>
            <person name="Ma J."/>
        </authorList>
    </citation>
    <scope>NUCLEOTIDE SEQUENCE [LARGE SCALE GENOMIC DNA]</scope>
    <source>
        <strain evidence="2">LMG 29894</strain>
    </source>
</reference>
<gene>
    <name evidence="1" type="ORF">ACFOW7_21270</name>
</gene>
<name>A0ABV8MVS7_9NEIS</name>
<dbReference type="Proteomes" id="UP001595791">
    <property type="component" value="Unassembled WGS sequence"/>
</dbReference>
<evidence type="ECO:0008006" key="3">
    <source>
        <dbReference type="Google" id="ProtNLM"/>
    </source>
</evidence>
<sequence>MINGKAIYRTAEGSFTDEVGGDLDAAKFAKLRRIADQDEADRITAHNRERYAIKDANVRATVLIPSDREATKRANEELGIRQQRLHQQLLELDAPHQPWANAEANSAAIEARLKEYDGLNLIGRTVKYSLDWLDKNDRKIDEIAVDGDGTTTAAISFLKPVMRLGTDVLRNSAGMIGVIGDSKLRGEAIKGITHLAQNYDKVIPAAFEKWNAQSFHKKLEDGFVGIGSMLLPAPAMAKGQELLGRGLGKTLGFVTELTPVAKTIDKVTPLTLPLVKAGDWVIKKANSALEYLGTTAARLPGAEKLIFAYEYAANTTVRGAGRDIGAAVWGESQERLSYGARVADTPMNSAIRATLNETLSSMERGGLKVSVDNHMGRAVAAFDGDGMISSFRYNSQTIRKVDVLEERHHYANIGKYNHGMSATRMELQAKRDLLLSHNMSWEVKKGLLNNIVALRKGEYFESAQARGRLFSVPNSFSGAAFTEGKFLHDIVPRTNLEIYGEAISRTPSEAKEILLKIGHDAETLDGYNFVKLTQSQYERMVRDRGGMHFDAAYGTVPPGSRSVSFADNISSRMASGESRVPVWVRPQVFESDEAIAQVLSHEIHEIENLRYDLYHPVSTGAYYEKIAPNIPNNLHFDAVKEGDFMLLKLRQLLGQ</sequence>
<dbReference type="EMBL" id="JBHSBU010000002">
    <property type="protein sequence ID" value="MFC4161874.1"/>
    <property type="molecule type" value="Genomic_DNA"/>
</dbReference>